<dbReference type="PANTHER" id="PTHR35271">
    <property type="entry name" value="ABC TRANSPORTER, SUBSTRATE-BINDING LIPOPROTEIN-RELATED"/>
    <property type="match status" value="1"/>
</dbReference>
<dbReference type="InterPro" id="IPR007487">
    <property type="entry name" value="ABC_transpt-TYRBP-like"/>
</dbReference>
<sequence length="284" mass="30241">MCLAAPALRAAQLELRVLIGDQPTPAARETLAGVTARFPAAVHDSDVQRLTSRAGGAVYAALGVEALQALLDVDMDSPVLSLLASSEAYRACLLSRPERRRGSATALFAEASPGQQLALVRLIYRRRVTAGVLLTENTAHLADAIKAAARSAELDLEFCRLESGENPIRALGRLASATVLLAVPDRAVISAENVQAFLEATYRRGMAVVGFSAALVRAGALASVYSTVDEVVAQATLLVEQLLSGQLPVMQFPAYWRVAVNDRVARSLNIPIDHEARSYASPTR</sequence>
<comment type="caution">
    <text evidence="1">The sequence shown here is derived from an EMBL/GenBank/DDBJ whole genome shotgun (WGS) entry which is preliminary data.</text>
</comment>
<dbReference type="AlphaFoldDB" id="A0A246J9G2"/>
<gene>
    <name evidence="1" type="ORF">CDN99_15345</name>
</gene>
<dbReference type="Gene3D" id="3.40.50.2300">
    <property type="match status" value="2"/>
</dbReference>
<protein>
    <recommendedName>
        <fullName evidence="3">ABC transporter substrate-binding protein</fullName>
    </recommendedName>
</protein>
<evidence type="ECO:0008006" key="3">
    <source>
        <dbReference type="Google" id="ProtNLM"/>
    </source>
</evidence>
<accession>A0A246J9G2</accession>
<dbReference type="Proteomes" id="UP000197468">
    <property type="component" value="Unassembled WGS sequence"/>
</dbReference>
<evidence type="ECO:0000313" key="2">
    <source>
        <dbReference type="Proteomes" id="UP000197468"/>
    </source>
</evidence>
<evidence type="ECO:0000313" key="1">
    <source>
        <dbReference type="EMBL" id="OWQ88848.1"/>
    </source>
</evidence>
<proteinExistence type="predicted"/>
<dbReference type="PANTHER" id="PTHR35271:SF1">
    <property type="entry name" value="ABC TRANSPORTER, SUBSTRATE-BINDING LIPOPROTEIN"/>
    <property type="match status" value="1"/>
</dbReference>
<organism evidence="1 2">
    <name type="scientific">Roseateles aquatilis</name>
    <dbReference type="NCBI Taxonomy" id="431061"/>
    <lineage>
        <taxon>Bacteria</taxon>
        <taxon>Pseudomonadati</taxon>
        <taxon>Pseudomonadota</taxon>
        <taxon>Betaproteobacteria</taxon>
        <taxon>Burkholderiales</taxon>
        <taxon>Sphaerotilaceae</taxon>
        <taxon>Roseateles</taxon>
    </lineage>
</organism>
<dbReference type="EMBL" id="NIOF01000006">
    <property type="protein sequence ID" value="OWQ88848.1"/>
    <property type="molecule type" value="Genomic_DNA"/>
</dbReference>
<name>A0A246J9G2_9BURK</name>
<reference evidence="1 2" key="1">
    <citation type="journal article" date="2008" name="Int. J. Syst. Evol. Microbiol.">
        <title>Description of Roseateles aquatilis sp. nov. and Roseateles terrae sp. nov., in the class Betaproteobacteria, and emended description of the genus Roseateles.</title>
        <authorList>
            <person name="Gomila M."/>
            <person name="Bowien B."/>
            <person name="Falsen E."/>
            <person name="Moore E.R."/>
            <person name="Lalucat J."/>
        </authorList>
    </citation>
    <scope>NUCLEOTIDE SEQUENCE [LARGE SCALE GENOMIC DNA]</scope>
    <source>
        <strain evidence="1 2">CCUG 48205</strain>
    </source>
</reference>
<keyword evidence="2" id="KW-1185">Reference proteome</keyword>